<dbReference type="GO" id="GO:0016829">
    <property type="term" value="F:lyase activity"/>
    <property type="evidence" value="ECO:0007669"/>
    <property type="project" value="UniProtKB-KW"/>
</dbReference>
<feature type="active site" description="Charge relay system" evidence="7">
    <location>
        <position position="210"/>
    </location>
</feature>
<dbReference type="EC" id="3.5.1.2" evidence="2"/>
<gene>
    <name evidence="9" type="ORF">D9757_006590</name>
</gene>
<dbReference type="PANTHER" id="PTHR31559:SF0">
    <property type="entry name" value="PYRIDOXAL 5'-PHOSPHATE SYNTHASE SUBUNIT SNO1-RELATED"/>
    <property type="match status" value="1"/>
</dbReference>
<dbReference type="PIRSF" id="PIRSF005639">
    <property type="entry name" value="Glut_amidoT_SNO"/>
    <property type="match status" value="1"/>
</dbReference>
<dbReference type="EMBL" id="JAACJN010000031">
    <property type="protein sequence ID" value="KAF5387517.1"/>
    <property type="molecule type" value="Genomic_DNA"/>
</dbReference>
<dbReference type="GO" id="GO:0005829">
    <property type="term" value="C:cytosol"/>
    <property type="evidence" value="ECO:0007669"/>
    <property type="project" value="TreeGrafter"/>
</dbReference>
<protein>
    <recommendedName>
        <fullName evidence="2">glutaminase</fullName>
        <ecNumber evidence="2">3.5.1.2</ecNumber>
    </recommendedName>
</protein>
<evidence type="ECO:0000256" key="4">
    <source>
        <dbReference type="ARBA" id="ARBA00022962"/>
    </source>
</evidence>
<evidence type="ECO:0000256" key="6">
    <source>
        <dbReference type="ARBA" id="ARBA00049534"/>
    </source>
</evidence>
<dbReference type="SUPFAM" id="SSF52317">
    <property type="entry name" value="Class I glutamine amidotransferase-like"/>
    <property type="match status" value="1"/>
</dbReference>
<name>A0A8H5MB74_9AGAR</name>
<organism evidence="9 10">
    <name type="scientific">Collybiopsis confluens</name>
    <dbReference type="NCBI Taxonomy" id="2823264"/>
    <lineage>
        <taxon>Eukaryota</taxon>
        <taxon>Fungi</taxon>
        <taxon>Dikarya</taxon>
        <taxon>Basidiomycota</taxon>
        <taxon>Agaricomycotina</taxon>
        <taxon>Agaricomycetes</taxon>
        <taxon>Agaricomycetidae</taxon>
        <taxon>Agaricales</taxon>
        <taxon>Marasmiineae</taxon>
        <taxon>Omphalotaceae</taxon>
        <taxon>Collybiopsis</taxon>
    </lineage>
</organism>
<accession>A0A8H5MB74</accession>
<feature type="binding site" evidence="8">
    <location>
        <begin position="146"/>
        <end position="147"/>
    </location>
    <ligand>
        <name>L-glutamine</name>
        <dbReference type="ChEBI" id="CHEBI:58359"/>
    </ligand>
</feature>
<evidence type="ECO:0000256" key="2">
    <source>
        <dbReference type="ARBA" id="ARBA00012918"/>
    </source>
</evidence>
<dbReference type="OrthoDB" id="2039at2759"/>
<feature type="binding site" evidence="8">
    <location>
        <begin position="54"/>
        <end position="56"/>
    </location>
    <ligand>
        <name>L-glutamine</name>
        <dbReference type="ChEBI" id="CHEBI:58359"/>
    </ligand>
</feature>
<evidence type="ECO:0000256" key="5">
    <source>
        <dbReference type="ARBA" id="ARBA00023239"/>
    </source>
</evidence>
<dbReference type="Gene3D" id="3.40.50.880">
    <property type="match status" value="1"/>
</dbReference>
<comment type="similarity">
    <text evidence="1">Belongs to the glutaminase PdxT/SNO family.</text>
</comment>
<dbReference type="CDD" id="cd01749">
    <property type="entry name" value="GATase1_PB"/>
    <property type="match status" value="1"/>
</dbReference>
<evidence type="ECO:0000313" key="9">
    <source>
        <dbReference type="EMBL" id="KAF5387517.1"/>
    </source>
</evidence>
<dbReference type="GO" id="GO:1903600">
    <property type="term" value="C:glutaminase complex"/>
    <property type="evidence" value="ECO:0007669"/>
    <property type="project" value="TreeGrafter"/>
</dbReference>
<feature type="binding site" evidence="8">
    <location>
        <position position="115"/>
    </location>
    <ligand>
        <name>L-glutamine</name>
        <dbReference type="ChEBI" id="CHEBI:58359"/>
    </ligand>
</feature>
<evidence type="ECO:0000256" key="3">
    <source>
        <dbReference type="ARBA" id="ARBA00022801"/>
    </source>
</evidence>
<dbReference type="PROSITE" id="PS51130">
    <property type="entry name" value="PDXT_SNO_2"/>
    <property type="match status" value="1"/>
</dbReference>
<feature type="active site" description="Charge relay system" evidence="7">
    <location>
        <position position="212"/>
    </location>
</feature>
<dbReference type="InterPro" id="IPR021196">
    <property type="entry name" value="PdxT/SNO_CS"/>
</dbReference>
<dbReference type="Pfam" id="PF01174">
    <property type="entry name" value="SNO"/>
    <property type="match status" value="2"/>
</dbReference>
<dbReference type="PANTHER" id="PTHR31559">
    <property type="entry name" value="PYRIDOXAL 5'-PHOSPHATE SYNTHASE SUBUNIT SNO"/>
    <property type="match status" value="1"/>
</dbReference>
<dbReference type="PROSITE" id="PS51273">
    <property type="entry name" value="GATASE_TYPE_1"/>
    <property type="match status" value="1"/>
</dbReference>
<feature type="active site" description="Nucleophile" evidence="7">
    <location>
        <position position="85"/>
    </location>
</feature>
<dbReference type="Proteomes" id="UP000518752">
    <property type="component" value="Unassembled WGS sequence"/>
</dbReference>
<dbReference type="PROSITE" id="PS01236">
    <property type="entry name" value="PDXT_SNO_1"/>
    <property type="match status" value="1"/>
</dbReference>
<keyword evidence="3" id="KW-0378">Hydrolase</keyword>
<evidence type="ECO:0000313" key="10">
    <source>
        <dbReference type="Proteomes" id="UP000518752"/>
    </source>
</evidence>
<dbReference type="GO" id="GO:0004359">
    <property type="term" value="F:glutaminase activity"/>
    <property type="evidence" value="ECO:0007669"/>
    <property type="project" value="UniProtKB-EC"/>
</dbReference>
<dbReference type="GO" id="GO:0042823">
    <property type="term" value="P:pyridoxal phosphate biosynthetic process"/>
    <property type="evidence" value="ECO:0007669"/>
    <property type="project" value="InterPro"/>
</dbReference>
<keyword evidence="4" id="KW-0315">Glutamine amidotransferase</keyword>
<comment type="catalytic activity">
    <reaction evidence="6">
        <text>L-glutamine + H2O = L-glutamate + NH4(+)</text>
        <dbReference type="Rhea" id="RHEA:15889"/>
        <dbReference type="ChEBI" id="CHEBI:15377"/>
        <dbReference type="ChEBI" id="CHEBI:28938"/>
        <dbReference type="ChEBI" id="CHEBI:29985"/>
        <dbReference type="ChEBI" id="CHEBI:58359"/>
        <dbReference type="EC" id="3.5.1.2"/>
    </reaction>
</comment>
<dbReference type="InterPro" id="IPR029062">
    <property type="entry name" value="Class_I_gatase-like"/>
</dbReference>
<dbReference type="HAMAP" id="MF_01615">
    <property type="entry name" value="PdxT"/>
    <property type="match status" value="1"/>
</dbReference>
<dbReference type="InterPro" id="IPR002161">
    <property type="entry name" value="PdxT/SNO"/>
</dbReference>
<dbReference type="AlphaFoldDB" id="A0A8H5MB74"/>
<dbReference type="NCBIfam" id="TIGR03800">
    <property type="entry name" value="PLP_synth_Pdx2"/>
    <property type="match status" value="1"/>
</dbReference>
<proteinExistence type="inferred from homology"/>
<evidence type="ECO:0000256" key="8">
    <source>
        <dbReference type="PIRSR" id="PIRSR005639-2"/>
    </source>
</evidence>
<evidence type="ECO:0000256" key="1">
    <source>
        <dbReference type="ARBA" id="ARBA00008345"/>
    </source>
</evidence>
<dbReference type="GO" id="GO:0008614">
    <property type="term" value="P:pyridoxine metabolic process"/>
    <property type="evidence" value="ECO:0007669"/>
    <property type="project" value="TreeGrafter"/>
</dbReference>
<sequence length="248" mass="26587">MIDSIFIGVLALQGAFAEHSASLQRLELDRNIDVILVRTPGDLSECDALIIPGGESTTIALLARLAGLLDPLKEFVKSKPVWGTCAGAILLSESIVGAKKGGQELLGGTSVKIARNGWGSQVESFEVPLSLSDVGDTSRPFRGFFIRAPVVLDLSSPSQSGQYPPITIVARIPPSLLPPSLIESNNVVSEDDPRTIVALRQGRHLLTTFHPELTEDNRFHEYFMRNCVLAGGMGKDHKPSTATTATFG</sequence>
<evidence type="ECO:0000256" key="7">
    <source>
        <dbReference type="PIRSR" id="PIRSR005639-1"/>
    </source>
</evidence>
<reference evidence="9 10" key="1">
    <citation type="journal article" date="2020" name="ISME J.">
        <title>Uncovering the hidden diversity of litter-decomposition mechanisms in mushroom-forming fungi.</title>
        <authorList>
            <person name="Floudas D."/>
            <person name="Bentzer J."/>
            <person name="Ahren D."/>
            <person name="Johansson T."/>
            <person name="Persson P."/>
            <person name="Tunlid A."/>
        </authorList>
    </citation>
    <scope>NUCLEOTIDE SEQUENCE [LARGE SCALE GENOMIC DNA]</scope>
    <source>
        <strain evidence="9 10">CBS 406.79</strain>
    </source>
</reference>
<keyword evidence="5" id="KW-0456">Lyase</keyword>
<keyword evidence="10" id="KW-1185">Reference proteome</keyword>
<comment type="caution">
    <text evidence="9">The sequence shown here is derived from an EMBL/GenBank/DDBJ whole genome shotgun (WGS) entry which is preliminary data.</text>
</comment>